<dbReference type="InterPro" id="IPR003959">
    <property type="entry name" value="ATPase_AAA_core"/>
</dbReference>
<dbReference type="OrthoDB" id="272635at2759"/>
<evidence type="ECO:0000259" key="1">
    <source>
        <dbReference type="Pfam" id="PF00004"/>
    </source>
</evidence>
<dbReference type="GO" id="GO:0030970">
    <property type="term" value="P:retrograde protein transport, ER to cytosol"/>
    <property type="evidence" value="ECO:0007669"/>
    <property type="project" value="TreeGrafter"/>
</dbReference>
<name>S9V1P9_9TRYP</name>
<dbReference type="Gene3D" id="3.40.50.300">
    <property type="entry name" value="P-loop containing nucleotide triphosphate hydrolases"/>
    <property type="match status" value="1"/>
</dbReference>
<dbReference type="PANTHER" id="PTHR23077">
    <property type="entry name" value="AAA-FAMILY ATPASE"/>
    <property type="match status" value="1"/>
</dbReference>
<dbReference type="GO" id="GO:0005829">
    <property type="term" value="C:cytosol"/>
    <property type="evidence" value="ECO:0007669"/>
    <property type="project" value="TreeGrafter"/>
</dbReference>
<dbReference type="InterPro" id="IPR027417">
    <property type="entry name" value="P-loop_NTPase"/>
</dbReference>
<feature type="domain" description="ATPase AAA-type core" evidence="1">
    <location>
        <begin position="4"/>
        <end position="127"/>
    </location>
</feature>
<dbReference type="GO" id="GO:0005524">
    <property type="term" value="F:ATP binding"/>
    <property type="evidence" value="ECO:0007669"/>
    <property type="project" value="InterPro"/>
</dbReference>
<reference evidence="2 3" key="1">
    <citation type="journal article" date="2013" name="PLoS ONE">
        <title>Predicting the Proteins of Angomonas deanei, Strigomonas culicis and Their Respective Endosymbionts Reveals New Aspects of the Trypanosomatidae Family.</title>
        <authorList>
            <person name="Motta M.C."/>
            <person name="Martins A.C."/>
            <person name="de Souza S.S."/>
            <person name="Catta-Preta C.M."/>
            <person name="Silva R."/>
            <person name="Klein C.C."/>
            <person name="de Almeida L.G."/>
            <person name="de Lima Cunha O."/>
            <person name="Ciapina L.P."/>
            <person name="Brocchi M."/>
            <person name="Colabardini A.C."/>
            <person name="de Araujo Lima B."/>
            <person name="Machado C.R."/>
            <person name="de Almeida Soares C.M."/>
            <person name="Probst C.M."/>
            <person name="de Menezes C.B."/>
            <person name="Thompson C.E."/>
            <person name="Bartholomeu D.C."/>
            <person name="Gradia D.F."/>
            <person name="Pavoni D.P."/>
            <person name="Grisard E.C."/>
            <person name="Fantinatti-Garboggini F."/>
            <person name="Marchini F.K."/>
            <person name="Rodrigues-Luiz G.F."/>
            <person name="Wagner G."/>
            <person name="Goldman G.H."/>
            <person name="Fietto J.L."/>
            <person name="Elias M.C."/>
            <person name="Goldman M.H."/>
            <person name="Sagot M.F."/>
            <person name="Pereira M."/>
            <person name="Stoco P.H."/>
            <person name="de Mendonca-Neto R.P."/>
            <person name="Teixeira S.M."/>
            <person name="Maciel T.E."/>
            <person name="de Oliveira Mendes T.A."/>
            <person name="Urmenyi T.P."/>
            <person name="de Souza W."/>
            <person name="Schenkman S."/>
            <person name="de Vasconcelos A.T."/>
        </authorList>
    </citation>
    <scope>NUCLEOTIDE SEQUENCE [LARGE SCALE GENOMIC DNA]</scope>
</reference>
<sequence>MSALARRLQHRGARGGLHVMLVDGLALIDKEVGRTEKRIVERFEQARARSPTVLFLDNLDALAAPRGRTTTETNVVGDRSLSTLLTEMDGVASDPQRVVVVVASAPSPAALDPAVCRPGRLDVHISLSNVDRACAAAHLRQQLLQFACRLLARGGDGTAPEETAASCCRVIGERVDALTAQRASMPAAHVAAIGREIMIAALSSACGDGAAHAAGQERTPHLSDEALSVILNDAFTAVM</sequence>
<comment type="caution">
    <text evidence="2">The sequence shown here is derived from an EMBL/GenBank/DDBJ whole genome shotgun (WGS) entry which is preliminary data.</text>
</comment>
<organism evidence="2 3">
    <name type="scientific">Strigomonas culicis</name>
    <dbReference type="NCBI Taxonomy" id="28005"/>
    <lineage>
        <taxon>Eukaryota</taxon>
        <taxon>Discoba</taxon>
        <taxon>Euglenozoa</taxon>
        <taxon>Kinetoplastea</taxon>
        <taxon>Metakinetoplastina</taxon>
        <taxon>Trypanosomatida</taxon>
        <taxon>Trypanosomatidae</taxon>
        <taxon>Strigomonadinae</taxon>
        <taxon>Strigomonas</taxon>
    </lineage>
</organism>
<evidence type="ECO:0000313" key="3">
    <source>
        <dbReference type="Proteomes" id="UP000015354"/>
    </source>
</evidence>
<evidence type="ECO:0000313" key="2">
    <source>
        <dbReference type="EMBL" id="EPY16725.1"/>
    </source>
</evidence>
<dbReference type="PANTHER" id="PTHR23077:SF197">
    <property type="entry name" value="DIVISION CYCLE PROTEIN, PUTATIVE-RELATED"/>
    <property type="match status" value="1"/>
</dbReference>
<dbReference type="SUPFAM" id="SSF52540">
    <property type="entry name" value="P-loop containing nucleoside triphosphate hydrolases"/>
    <property type="match status" value="1"/>
</dbReference>
<dbReference type="GO" id="GO:0031593">
    <property type="term" value="F:polyubiquitin modification-dependent protein binding"/>
    <property type="evidence" value="ECO:0007669"/>
    <property type="project" value="TreeGrafter"/>
</dbReference>
<keyword evidence="3" id="KW-1185">Reference proteome</keyword>
<dbReference type="GO" id="GO:0051228">
    <property type="term" value="P:mitotic spindle disassembly"/>
    <property type="evidence" value="ECO:0007669"/>
    <property type="project" value="TreeGrafter"/>
</dbReference>
<dbReference type="InterPro" id="IPR050168">
    <property type="entry name" value="AAA_ATPase_domain"/>
</dbReference>
<dbReference type="GO" id="GO:0016887">
    <property type="term" value="F:ATP hydrolysis activity"/>
    <property type="evidence" value="ECO:0007669"/>
    <property type="project" value="InterPro"/>
</dbReference>
<dbReference type="EMBL" id="ATMH01010922">
    <property type="protein sequence ID" value="EPY16725.1"/>
    <property type="molecule type" value="Genomic_DNA"/>
</dbReference>
<proteinExistence type="predicted"/>
<dbReference type="GO" id="GO:0005634">
    <property type="term" value="C:nucleus"/>
    <property type="evidence" value="ECO:0007669"/>
    <property type="project" value="TreeGrafter"/>
</dbReference>
<dbReference type="Pfam" id="PF00004">
    <property type="entry name" value="AAA"/>
    <property type="match status" value="1"/>
</dbReference>
<dbReference type="GO" id="GO:0097352">
    <property type="term" value="P:autophagosome maturation"/>
    <property type="evidence" value="ECO:0007669"/>
    <property type="project" value="TreeGrafter"/>
</dbReference>
<protein>
    <recommendedName>
        <fullName evidence="1">ATPase AAA-type core domain-containing protein</fullName>
    </recommendedName>
</protein>
<gene>
    <name evidence="2" type="ORF">STCU_11034</name>
</gene>
<accession>S9V1P9</accession>
<dbReference type="GO" id="GO:0034098">
    <property type="term" value="C:VCP-NPL4-UFD1 AAA ATPase complex"/>
    <property type="evidence" value="ECO:0007669"/>
    <property type="project" value="TreeGrafter"/>
</dbReference>
<dbReference type="AlphaFoldDB" id="S9V1P9"/>
<dbReference type="Proteomes" id="UP000015354">
    <property type="component" value="Unassembled WGS sequence"/>
</dbReference>